<dbReference type="SUPFAM" id="SSF53649">
    <property type="entry name" value="Alkaline phosphatase-like"/>
    <property type="match status" value="1"/>
</dbReference>
<sequence length="628" mass="70756">MKNHIKASIVLWTIAAFILTEIAINASRLYISPLNFWKLLLGTAIFYNVFGLILAVISRIIESLIYRSNTEKAERFHPWVFGAVHGGTVVFLSLFYWLNKTMQPEIWSLSFEGIAANLAVAVSGLIAGAAVVTILANLSGKFWKVTLVLFLVAFAIINHGMHFKVKAFQNKEVIGKDAERLDTGLKVLLIGTDGATWDVLDSLITAGATPNFARLVNDGFSDRFRTIMPTSSPIIWTSVATGKKAHKHGVSNVVFTVIPGMSNSIVHFSNFLSAKTISQLLMDWGIFYSVPVSSSIRQSKALWNINTDYGLTTDVVAWWGTWPPDSIKGNIVSDLASSYKKEIREMKGQLTVKGELGYDKTARTFPTELEFELAQFQDSCAALSMEEANRFVTADSALLEEINTAKKWKRFDWPVSIRYGYLVDKFNKMSAQHLLKQDDWDCFMLYFNMIDVLEHYFWMYHDEEPFKEHKIYGDLPFKDVVSNGYKVIDSMIGEVLQLIDDNTIVIVVSDHGFETFYSQAAGVVCNHTRAPDGILIASGPYIRQNMQRTRQYSVYDITPTILTILGIPLGADMDGQVMEDIFQEGFLDGHPIEYIDSHDAGYKWRSQTSESDVDTHMLEKFRALGYIQ</sequence>
<feature type="transmembrane region" description="Helical" evidence="1">
    <location>
        <begin position="145"/>
        <end position="163"/>
    </location>
</feature>
<keyword evidence="1" id="KW-0812">Transmembrane</keyword>
<dbReference type="InterPro" id="IPR002591">
    <property type="entry name" value="Phosphodiest/P_Trfase"/>
</dbReference>
<organism evidence="2 3">
    <name type="scientific">candidate division LCP-89 bacterium B3_LCP</name>
    <dbReference type="NCBI Taxonomy" id="2012998"/>
    <lineage>
        <taxon>Bacteria</taxon>
        <taxon>Pseudomonadati</taxon>
        <taxon>Bacteria division LCP-89</taxon>
    </lineage>
</organism>
<accession>A0A532URQ4</accession>
<dbReference type="PANTHER" id="PTHR10151">
    <property type="entry name" value="ECTONUCLEOTIDE PYROPHOSPHATASE/PHOSPHODIESTERASE"/>
    <property type="match status" value="1"/>
</dbReference>
<dbReference type="InterPro" id="IPR017850">
    <property type="entry name" value="Alkaline_phosphatase_core_sf"/>
</dbReference>
<dbReference type="Proteomes" id="UP000319619">
    <property type="component" value="Unassembled WGS sequence"/>
</dbReference>
<evidence type="ECO:0008006" key="4">
    <source>
        <dbReference type="Google" id="ProtNLM"/>
    </source>
</evidence>
<name>A0A532URQ4_UNCL8</name>
<keyword evidence="1" id="KW-0472">Membrane</keyword>
<dbReference type="AlphaFoldDB" id="A0A532URQ4"/>
<feature type="transmembrane region" description="Helical" evidence="1">
    <location>
        <begin position="78"/>
        <end position="98"/>
    </location>
</feature>
<protein>
    <recommendedName>
        <fullName evidence="4">Sulfatase N-terminal domain-containing protein</fullName>
    </recommendedName>
</protein>
<gene>
    <name evidence="2" type="ORF">CEE37_14000</name>
</gene>
<dbReference type="GO" id="GO:0016787">
    <property type="term" value="F:hydrolase activity"/>
    <property type="evidence" value="ECO:0007669"/>
    <property type="project" value="UniProtKB-ARBA"/>
</dbReference>
<feature type="transmembrane region" description="Helical" evidence="1">
    <location>
        <begin position="9"/>
        <end position="30"/>
    </location>
</feature>
<comment type="caution">
    <text evidence="2">The sequence shown here is derived from an EMBL/GenBank/DDBJ whole genome shotgun (WGS) entry which is preliminary data.</text>
</comment>
<dbReference type="PANTHER" id="PTHR10151:SF120">
    <property type="entry name" value="BIS(5'-ADENOSYL)-TRIPHOSPHATASE"/>
    <property type="match status" value="1"/>
</dbReference>
<reference evidence="2 3" key="1">
    <citation type="submission" date="2017-06" db="EMBL/GenBank/DDBJ databases">
        <title>Novel microbial phyla capable of carbon fixation and sulfur reduction in deep-sea sediments.</title>
        <authorList>
            <person name="Huang J."/>
            <person name="Baker B."/>
            <person name="Wang Y."/>
        </authorList>
    </citation>
    <scope>NUCLEOTIDE SEQUENCE [LARGE SCALE GENOMIC DNA]</scope>
    <source>
        <strain evidence="2">B3_LCP</strain>
    </source>
</reference>
<feature type="transmembrane region" description="Helical" evidence="1">
    <location>
        <begin position="118"/>
        <end position="138"/>
    </location>
</feature>
<dbReference type="EMBL" id="NJBN01000012">
    <property type="protein sequence ID" value="TKJ37619.1"/>
    <property type="molecule type" value="Genomic_DNA"/>
</dbReference>
<proteinExistence type="predicted"/>
<dbReference type="Gene3D" id="3.40.720.10">
    <property type="entry name" value="Alkaline Phosphatase, subunit A"/>
    <property type="match status" value="1"/>
</dbReference>
<evidence type="ECO:0000256" key="1">
    <source>
        <dbReference type="SAM" id="Phobius"/>
    </source>
</evidence>
<evidence type="ECO:0000313" key="3">
    <source>
        <dbReference type="Proteomes" id="UP000319619"/>
    </source>
</evidence>
<feature type="transmembrane region" description="Helical" evidence="1">
    <location>
        <begin position="36"/>
        <end position="57"/>
    </location>
</feature>
<keyword evidence="1" id="KW-1133">Transmembrane helix</keyword>
<evidence type="ECO:0000313" key="2">
    <source>
        <dbReference type="EMBL" id="TKJ37619.1"/>
    </source>
</evidence>
<dbReference type="Pfam" id="PF01663">
    <property type="entry name" value="Phosphodiest"/>
    <property type="match status" value="1"/>
</dbReference>